<name>A0A0C3LK47_9AGAM</name>
<reference evidence="2" key="2">
    <citation type="submission" date="2015-01" db="EMBL/GenBank/DDBJ databases">
        <title>Evolutionary Origins and Diversification of the Mycorrhizal Mutualists.</title>
        <authorList>
            <consortium name="DOE Joint Genome Institute"/>
            <consortium name="Mycorrhizal Genomics Consortium"/>
            <person name="Kohler A."/>
            <person name="Kuo A."/>
            <person name="Nagy L.G."/>
            <person name="Floudas D."/>
            <person name="Copeland A."/>
            <person name="Barry K.W."/>
            <person name="Cichocki N."/>
            <person name="Veneault-Fourrey C."/>
            <person name="LaButti K."/>
            <person name="Lindquist E.A."/>
            <person name="Lipzen A."/>
            <person name="Lundell T."/>
            <person name="Morin E."/>
            <person name="Murat C."/>
            <person name="Riley R."/>
            <person name="Ohm R."/>
            <person name="Sun H."/>
            <person name="Tunlid A."/>
            <person name="Henrissat B."/>
            <person name="Grigoriev I.V."/>
            <person name="Hibbett D.S."/>
            <person name="Martin F."/>
        </authorList>
    </citation>
    <scope>NUCLEOTIDE SEQUENCE [LARGE SCALE GENOMIC DNA]</scope>
    <source>
        <strain evidence="2">MUT 4182</strain>
    </source>
</reference>
<evidence type="ECO:0000313" key="2">
    <source>
        <dbReference type="Proteomes" id="UP000054248"/>
    </source>
</evidence>
<reference evidence="1 2" key="1">
    <citation type="submission" date="2014-04" db="EMBL/GenBank/DDBJ databases">
        <authorList>
            <consortium name="DOE Joint Genome Institute"/>
            <person name="Kuo A."/>
            <person name="Girlanda M."/>
            <person name="Perotto S."/>
            <person name="Kohler A."/>
            <person name="Nagy L.G."/>
            <person name="Floudas D."/>
            <person name="Copeland A."/>
            <person name="Barry K.W."/>
            <person name="Cichocki N."/>
            <person name="Veneault-Fourrey C."/>
            <person name="LaButti K."/>
            <person name="Lindquist E.A."/>
            <person name="Lipzen A."/>
            <person name="Lundell T."/>
            <person name="Morin E."/>
            <person name="Murat C."/>
            <person name="Sun H."/>
            <person name="Tunlid A."/>
            <person name="Henrissat B."/>
            <person name="Grigoriev I.V."/>
            <person name="Hibbett D.S."/>
            <person name="Martin F."/>
            <person name="Nordberg H.P."/>
            <person name="Cantor M.N."/>
            <person name="Hua S.X."/>
        </authorList>
    </citation>
    <scope>NUCLEOTIDE SEQUENCE [LARGE SCALE GENOMIC DNA]</scope>
    <source>
        <strain evidence="1 2">MUT 4182</strain>
    </source>
</reference>
<protein>
    <submittedName>
        <fullName evidence="1">Uncharacterized protein</fullName>
    </submittedName>
</protein>
<dbReference type="Proteomes" id="UP000054248">
    <property type="component" value="Unassembled WGS sequence"/>
</dbReference>
<gene>
    <name evidence="1" type="ORF">M407DRAFT_218644</name>
</gene>
<evidence type="ECO:0000313" key="1">
    <source>
        <dbReference type="EMBL" id="KIO34433.1"/>
    </source>
</evidence>
<organism evidence="1 2">
    <name type="scientific">Tulasnella calospora MUT 4182</name>
    <dbReference type="NCBI Taxonomy" id="1051891"/>
    <lineage>
        <taxon>Eukaryota</taxon>
        <taxon>Fungi</taxon>
        <taxon>Dikarya</taxon>
        <taxon>Basidiomycota</taxon>
        <taxon>Agaricomycotina</taxon>
        <taxon>Agaricomycetes</taxon>
        <taxon>Cantharellales</taxon>
        <taxon>Tulasnellaceae</taxon>
        <taxon>Tulasnella</taxon>
    </lineage>
</organism>
<sequence length="483" mass="54091">MALRRGFFIIRENTRSTTRQPNVSCYETTEGNALRNHYTSWSQGCHDFPENQIRGQLLHFKPWSRLDLKALTVRELRQIASKPYRFERSIIKKRLRDVSLTRLKPETRALVVMADIVPGGEWVVTLTVELTTLVPPSGAGCLRLWCIAAPVMKQFGCRASLALSTGFNPRELCLQPDEAEHCLLVFVNGVQGPDGERTGKGSVANQGHPVSRLMQAWRIDLSADDPQFSSLTTLPTPRPSAGMVVHGYTALATTSNPETGEREDVVWNWKHGQSVLIPSSNRLWSIAGSQDKIVFWNDAKLSVDVHEALAEGEWGLARRHEPIYHLPPQASKIMGPIAPTLVKPWNLADRHTILVHTENTTIRADFTDTVMEGFKFSRYPKDNSYMQDPNNPFSPLGTYVEVPSYFVKTVSGHLVDLAPSGRLTVYYAMTGDDHPLAGESNSYHAFANFEDRASGIHHAFICPFSGVAGTVTEQCDFYIWRMK</sequence>
<keyword evidence="2" id="KW-1185">Reference proteome</keyword>
<proteinExistence type="predicted"/>
<dbReference type="EMBL" id="KN822943">
    <property type="protein sequence ID" value="KIO34433.1"/>
    <property type="molecule type" value="Genomic_DNA"/>
</dbReference>
<dbReference type="HOGENOM" id="CLU_058288_0_0_1"/>
<dbReference type="AlphaFoldDB" id="A0A0C3LK47"/>
<accession>A0A0C3LK47</accession>
<dbReference type="OrthoDB" id="3186171at2759"/>